<proteinExistence type="predicted"/>
<reference evidence="1 2" key="1">
    <citation type="journal article" date="2018" name="Nat. Ecol. Evol.">
        <title>Pezizomycetes genomes reveal the molecular basis of ectomycorrhizal truffle lifestyle.</title>
        <authorList>
            <person name="Murat C."/>
            <person name="Payen T."/>
            <person name="Noel B."/>
            <person name="Kuo A."/>
            <person name="Morin E."/>
            <person name="Chen J."/>
            <person name="Kohler A."/>
            <person name="Krizsan K."/>
            <person name="Balestrini R."/>
            <person name="Da Silva C."/>
            <person name="Montanini B."/>
            <person name="Hainaut M."/>
            <person name="Levati E."/>
            <person name="Barry K.W."/>
            <person name="Belfiori B."/>
            <person name="Cichocki N."/>
            <person name="Clum A."/>
            <person name="Dockter R.B."/>
            <person name="Fauchery L."/>
            <person name="Guy J."/>
            <person name="Iotti M."/>
            <person name="Le Tacon F."/>
            <person name="Lindquist E.A."/>
            <person name="Lipzen A."/>
            <person name="Malagnac F."/>
            <person name="Mello A."/>
            <person name="Molinier V."/>
            <person name="Miyauchi S."/>
            <person name="Poulain J."/>
            <person name="Riccioni C."/>
            <person name="Rubini A."/>
            <person name="Sitrit Y."/>
            <person name="Splivallo R."/>
            <person name="Traeger S."/>
            <person name="Wang M."/>
            <person name="Zifcakova L."/>
            <person name="Wipf D."/>
            <person name="Zambonelli A."/>
            <person name="Paolocci F."/>
            <person name="Nowrousian M."/>
            <person name="Ottonello S."/>
            <person name="Baldrian P."/>
            <person name="Spatafora J.W."/>
            <person name="Henrissat B."/>
            <person name="Nagy L.G."/>
            <person name="Aury J.M."/>
            <person name="Wincker P."/>
            <person name="Grigoriev I.V."/>
            <person name="Bonfante P."/>
            <person name="Martin F.M."/>
        </authorList>
    </citation>
    <scope>NUCLEOTIDE SEQUENCE [LARGE SCALE GENOMIC DNA]</scope>
    <source>
        <strain evidence="1 2">CCBAS932</strain>
    </source>
</reference>
<dbReference type="OrthoDB" id="5426687at2759"/>
<dbReference type="InterPro" id="IPR000048">
    <property type="entry name" value="IQ_motif_EF-hand-BS"/>
</dbReference>
<dbReference type="SMART" id="SM00015">
    <property type="entry name" value="IQ"/>
    <property type="match status" value="1"/>
</dbReference>
<dbReference type="Gene3D" id="1.20.5.190">
    <property type="match status" value="1"/>
</dbReference>
<protein>
    <submittedName>
        <fullName evidence="1">Uncharacterized protein</fullName>
    </submittedName>
</protein>
<gene>
    <name evidence="1" type="ORF">P167DRAFT_335340</name>
</gene>
<evidence type="ECO:0000313" key="1">
    <source>
        <dbReference type="EMBL" id="RPB08631.1"/>
    </source>
</evidence>
<accession>A0A3N4KJY8</accession>
<keyword evidence="2" id="KW-1185">Reference proteome</keyword>
<sequence>MVTVAPIVRAESSAEERERAAVEIQRHYRGHRERRHLKGHQLTPTQRWNEKRITVKSRVQFPAMLGLPRNSSRLRRTAGDQGEVRNGGFRNRRRNGIKQYYLQSRRNMTMSYPRIAIVIMEMRRTAKLERREERKGGKKGCRSEGSELSTQKLWICSISLKWLT</sequence>
<evidence type="ECO:0000313" key="2">
    <source>
        <dbReference type="Proteomes" id="UP000277580"/>
    </source>
</evidence>
<dbReference type="Pfam" id="PF00612">
    <property type="entry name" value="IQ"/>
    <property type="match status" value="1"/>
</dbReference>
<dbReference type="AlphaFoldDB" id="A0A3N4KJY8"/>
<dbReference type="PROSITE" id="PS50096">
    <property type="entry name" value="IQ"/>
    <property type="match status" value="1"/>
</dbReference>
<dbReference type="EMBL" id="ML119160">
    <property type="protein sequence ID" value="RPB08631.1"/>
    <property type="molecule type" value="Genomic_DNA"/>
</dbReference>
<dbReference type="STRING" id="1392247.A0A3N4KJY8"/>
<name>A0A3N4KJY8_9PEZI</name>
<dbReference type="Proteomes" id="UP000277580">
    <property type="component" value="Unassembled WGS sequence"/>
</dbReference>
<dbReference type="InParanoid" id="A0A3N4KJY8"/>
<organism evidence="1 2">
    <name type="scientific">Morchella conica CCBAS932</name>
    <dbReference type="NCBI Taxonomy" id="1392247"/>
    <lineage>
        <taxon>Eukaryota</taxon>
        <taxon>Fungi</taxon>
        <taxon>Dikarya</taxon>
        <taxon>Ascomycota</taxon>
        <taxon>Pezizomycotina</taxon>
        <taxon>Pezizomycetes</taxon>
        <taxon>Pezizales</taxon>
        <taxon>Morchellaceae</taxon>
        <taxon>Morchella</taxon>
    </lineage>
</organism>